<feature type="region of interest" description="Disordered" evidence="1">
    <location>
        <begin position="311"/>
        <end position="340"/>
    </location>
</feature>
<dbReference type="AlphaFoldDB" id="W9DMW9"/>
<protein>
    <recommendedName>
        <fullName evidence="4">PGF-pre-PGF domain-containing protein</fullName>
    </recommendedName>
</protein>
<dbReference type="OrthoDB" id="125649at2157"/>
<proteinExistence type="predicted"/>
<dbReference type="NCBIfam" id="TIGR04213">
    <property type="entry name" value="PGF_pre_PGF"/>
    <property type="match status" value="1"/>
</dbReference>
<name>W9DMW9_METTI</name>
<gene>
    <name evidence="2" type="ORF">MettiDRAFT_0499</name>
</gene>
<evidence type="ECO:0008006" key="4">
    <source>
        <dbReference type="Google" id="ProtNLM"/>
    </source>
</evidence>
<dbReference type="STRING" id="1090322.MettiDRAFT_0499"/>
<comment type="caution">
    <text evidence="2">The sequence shown here is derived from an EMBL/GenBank/DDBJ whole genome shotgun (WGS) entry which is preliminary data.</text>
</comment>
<dbReference type="RefSeq" id="WP_023844225.1">
    <property type="nucleotide sequence ID" value="NZ_AZAJ01000001.1"/>
</dbReference>
<organism evidence="2 3">
    <name type="scientific">Methanolobus tindarius DSM 2278</name>
    <dbReference type="NCBI Taxonomy" id="1090322"/>
    <lineage>
        <taxon>Archaea</taxon>
        <taxon>Methanobacteriati</taxon>
        <taxon>Methanobacteriota</taxon>
        <taxon>Stenosarchaea group</taxon>
        <taxon>Methanomicrobia</taxon>
        <taxon>Methanosarcinales</taxon>
        <taxon>Methanosarcinaceae</taxon>
        <taxon>Methanolobus</taxon>
    </lineage>
</organism>
<evidence type="ECO:0000313" key="3">
    <source>
        <dbReference type="Proteomes" id="UP000019483"/>
    </source>
</evidence>
<sequence>MFSTKNDIKARLIISAVFLILLLAITPASATFNATFSPDNAVISSRLDREPVFRANVSENSTIVWFLDDYQVASYTGICNSSYVPDVSETGNYSIMVNVSNPNGSMENQWYWVATATPSQIMSGGSGGGSSSSGSVSSGEDYKNILVKEVSMQVLNKNVLTEFSFNEADNPISSLEFTSSVNAGYVRMSLEVLNNRSAFVSEDPDNEVYRYVNINPDRTGLDNKISDTRIFFNVSQQWLDENNIDLDSVRLNLFSSYGWRTFPVKVISGSNESESYHSNITFVSTTNGFGNFAITGKVNASSEDGVVVIDMGGDSSKNVSGSDSGHESGSDEDNSDSENVLDSVLKSMKDLFIKRNPVNT</sequence>
<dbReference type="EMBL" id="AZAJ01000001">
    <property type="protein sequence ID" value="ETA67089.1"/>
    <property type="molecule type" value="Genomic_DNA"/>
</dbReference>
<accession>W9DMW9</accession>
<dbReference type="InterPro" id="IPR026453">
    <property type="entry name" value="PGF_pre_PGF"/>
</dbReference>
<evidence type="ECO:0000313" key="2">
    <source>
        <dbReference type="EMBL" id="ETA67089.1"/>
    </source>
</evidence>
<keyword evidence="3" id="KW-1185">Reference proteome</keyword>
<reference evidence="2 3" key="1">
    <citation type="submission" date="2013-08" db="EMBL/GenBank/DDBJ databases">
        <authorList>
            <consortium name="DOE Joint Genome Institute"/>
            <person name="Eisen J."/>
            <person name="Huntemann M."/>
            <person name="Han J."/>
            <person name="Chen A."/>
            <person name="Kyrpides N."/>
            <person name="Mavromatis K."/>
            <person name="Markowitz V."/>
            <person name="Palaniappan K."/>
            <person name="Ivanova N."/>
            <person name="Schaumberg A."/>
            <person name="Pati A."/>
            <person name="Liolios K."/>
            <person name="Nordberg H.P."/>
            <person name="Cantor M.N."/>
            <person name="Hua S.X."/>
            <person name="Woyke T."/>
        </authorList>
    </citation>
    <scope>NUCLEOTIDE SEQUENCE [LARGE SCALE GENOMIC DNA]</scope>
    <source>
        <strain evidence="2 3">DSM 2278</strain>
    </source>
</reference>
<evidence type="ECO:0000256" key="1">
    <source>
        <dbReference type="SAM" id="MobiDB-lite"/>
    </source>
</evidence>
<dbReference type="Proteomes" id="UP000019483">
    <property type="component" value="Unassembled WGS sequence"/>
</dbReference>